<evidence type="ECO:0000313" key="4">
    <source>
        <dbReference type="Proteomes" id="UP000263014"/>
    </source>
</evidence>
<dbReference type="Pfam" id="PF09479">
    <property type="entry name" value="Flg_new"/>
    <property type="match status" value="4"/>
</dbReference>
<name>A0A374NXH9_9FIRM</name>
<comment type="subcellular location">
    <subcellularLocation>
        <location evidence="1">Cell envelope</location>
    </subcellularLocation>
</comment>
<dbReference type="Proteomes" id="UP000263014">
    <property type="component" value="Unassembled WGS sequence"/>
</dbReference>
<dbReference type="InterPro" id="IPR013378">
    <property type="entry name" value="InlB-like_B-rpt"/>
</dbReference>
<accession>A0A374NXH9</accession>
<sequence length="319" mass="36146">YGSAVTLRAEPETEGYTFSGWNRENNFTMPAEDVVIEGNFKINSYTVTYKVDGEISGEAETYKYGAVVTLREEPAKEGYTFSHWSRESGFTMPAENIVVEGHFKINSYTVTYKVDDQLYGKVDTYKFGEDVTLRDAPTKEGYTFSGWSETSGFKMPAKDVEIKGNFSINDYTVTYKVDGKVIDEKKHQYNEEVTVRADETKEGYTFSGWSSEDVRQSFIQRLLSSSIAGKTFRMPAKDVVIEGHFDINSYKVTYQVDGVQSGETETYEYGTLVTIRDDLEKEGHKFSGWNLKEDFAMPAEDVVIVGSFTANEYTVTYLV</sequence>
<protein>
    <recommendedName>
        <fullName evidence="2">Bacterial repeat domain-containing protein</fullName>
    </recommendedName>
</protein>
<evidence type="ECO:0000259" key="2">
    <source>
        <dbReference type="Pfam" id="PF18998"/>
    </source>
</evidence>
<dbReference type="EMBL" id="QSON01000055">
    <property type="protein sequence ID" value="RGI93391.1"/>
    <property type="molecule type" value="Genomic_DNA"/>
</dbReference>
<evidence type="ECO:0000313" key="3">
    <source>
        <dbReference type="EMBL" id="RGI93391.1"/>
    </source>
</evidence>
<dbReference type="InterPro" id="IPR044060">
    <property type="entry name" value="Bacterial_rp_domain"/>
</dbReference>
<organism evidence="3 4">
    <name type="scientific">Hungatella hathewayi</name>
    <dbReference type="NCBI Taxonomy" id="154046"/>
    <lineage>
        <taxon>Bacteria</taxon>
        <taxon>Bacillati</taxon>
        <taxon>Bacillota</taxon>
        <taxon>Clostridia</taxon>
        <taxon>Lachnospirales</taxon>
        <taxon>Lachnospiraceae</taxon>
        <taxon>Hungatella</taxon>
    </lineage>
</organism>
<dbReference type="InterPro" id="IPR042229">
    <property type="entry name" value="Listeria/Bacterioides_rpt_sf"/>
</dbReference>
<dbReference type="Pfam" id="PF18998">
    <property type="entry name" value="Flg_new_2"/>
    <property type="match status" value="1"/>
</dbReference>
<feature type="non-terminal residue" evidence="3">
    <location>
        <position position="319"/>
    </location>
</feature>
<comment type="caution">
    <text evidence="3">The sequence shown here is derived from an EMBL/GenBank/DDBJ whole genome shotgun (WGS) entry which is preliminary data.</text>
</comment>
<dbReference type="GO" id="GO:0030313">
    <property type="term" value="C:cell envelope"/>
    <property type="evidence" value="ECO:0007669"/>
    <property type="project" value="UniProtKB-SubCell"/>
</dbReference>
<evidence type="ECO:0000256" key="1">
    <source>
        <dbReference type="ARBA" id="ARBA00004196"/>
    </source>
</evidence>
<dbReference type="AlphaFoldDB" id="A0A374NXH9"/>
<gene>
    <name evidence="3" type="ORF">DXD79_33985</name>
</gene>
<feature type="non-terminal residue" evidence="3">
    <location>
        <position position="1"/>
    </location>
</feature>
<feature type="domain" description="Bacterial repeat" evidence="2">
    <location>
        <begin position="2"/>
        <end position="43"/>
    </location>
</feature>
<dbReference type="NCBIfam" id="TIGR02543">
    <property type="entry name" value="List_Bact_rpt"/>
    <property type="match status" value="1"/>
</dbReference>
<reference evidence="3 4" key="1">
    <citation type="submission" date="2018-08" db="EMBL/GenBank/DDBJ databases">
        <title>A genome reference for cultivated species of the human gut microbiota.</title>
        <authorList>
            <person name="Zou Y."/>
            <person name="Xue W."/>
            <person name="Luo G."/>
        </authorList>
    </citation>
    <scope>NUCLEOTIDE SEQUENCE [LARGE SCALE GENOMIC DNA]</scope>
    <source>
        <strain evidence="3 4">TM09-12</strain>
    </source>
</reference>
<dbReference type="Gene3D" id="2.60.40.4270">
    <property type="entry name" value="Listeria-Bacteroides repeat domain"/>
    <property type="match status" value="4"/>
</dbReference>
<proteinExistence type="predicted"/>
<dbReference type="RefSeq" id="WP_148709858.1">
    <property type="nucleotide sequence ID" value="NZ_QSON01000055.1"/>
</dbReference>